<name>A0A0C3D1T5_9AGAM</name>
<dbReference type="InParanoid" id="A0A0C3D1T5"/>
<feature type="compositionally biased region" description="Polar residues" evidence="1">
    <location>
        <begin position="157"/>
        <end position="167"/>
    </location>
</feature>
<dbReference type="Proteomes" id="UP000053989">
    <property type="component" value="Unassembled WGS sequence"/>
</dbReference>
<evidence type="ECO:0000313" key="2">
    <source>
        <dbReference type="EMBL" id="KIM54790.1"/>
    </source>
</evidence>
<gene>
    <name evidence="2" type="ORF">SCLCIDRAFT_30842</name>
</gene>
<dbReference type="OrthoDB" id="2712837at2759"/>
<reference evidence="3" key="2">
    <citation type="submission" date="2015-01" db="EMBL/GenBank/DDBJ databases">
        <title>Evolutionary Origins and Diversification of the Mycorrhizal Mutualists.</title>
        <authorList>
            <consortium name="DOE Joint Genome Institute"/>
            <consortium name="Mycorrhizal Genomics Consortium"/>
            <person name="Kohler A."/>
            <person name="Kuo A."/>
            <person name="Nagy L.G."/>
            <person name="Floudas D."/>
            <person name="Copeland A."/>
            <person name="Barry K.W."/>
            <person name="Cichocki N."/>
            <person name="Veneault-Fourrey C."/>
            <person name="LaButti K."/>
            <person name="Lindquist E.A."/>
            <person name="Lipzen A."/>
            <person name="Lundell T."/>
            <person name="Morin E."/>
            <person name="Murat C."/>
            <person name="Riley R."/>
            <person name="Ohm R."/>
            <person name="Sun H."/>
            <person name="Tunlid A."/>
            <person name="Henrissat B."/>
            <person name="Grigoriev I.V."/>
            <person name="Hibbett D.S."/>
            <person name="Martin F."/>
        </authorList>
    </citation>
    <scope>NUCLEOTIDE SEQUENCE [LARGE SCALE GENOMIC DNA]</scope>
    <source>
        <strain evidence="3">Foug A</strain>
    </source>
</reference>
<feature type="compositionally biased region" description="Basic and acidic residues" evidence="1">
    <location>
        <begin position="199"/>
        <end position="214"/>
    </location>
</feature>
<reference evidence="2 3" key="1">
    <citation type="submission" date="2014-04" db="EMBL/GenBank/DDBJ databases">
        <authorList>
            <consortium name="DOE Joint Genome Institute"/>
            <person name="Kuo A."/>
            <person name="Kohler A."/>
            <person name="Nagy L.G."/>
            <person name="Floudas D."/>
            <person name="Copeland A."/>
            <person name="Barry K.W."/>
            <person name="Cichocki N."/>
            <person name="Veneault-Fourrey C."/>
            <person name="LaButti K."/>
            <person name="Lindquist E.A."/>
            <person name="Lipzen A."/>
            <person name="Lundell T."/>
            <person name="Morin E."/>
            <person name="Murat C."/>
            <person name="Sun H."/>
            <person name="Tunlid A."/>
            <person name="Henrissat B."/>
            <person name="Grigoriev I.V."/>
            <person name="Hibbett D.S."/>
            <person name="Martin F."/>
            <person name="Nordberg H.P."/>
            <person name="Cantor M.N."/>
            <person name="Hua S.X."/>
        </authorList>
    </citation>
    <scope>NUCLEOTIDE SEQUENCE [LARGE SCALE GENOMIC DNA]</scope>
    <source>
        <strain evidence="2 3">Foug A</strain>
    </source>
</reference>
<evidence type="ECO:0000313" key="3">
    <source>
        <dbReference type="Proteomes" id="UP000053989"/>
    </source>
</evidence>
<feature type="region of interest" description="Disordered" evidence="1">
    <location>
        <begin position="75"/>
        <end position="102"/>
    </location>
</feature>
<dbReference type="HOGENOM" id="CLU_748336_0_0_1"/>
<keyword evidence="3" id="KW-1185">Reference proteome</keyword>
<dbReference type="EMBL" id="KN822147">
    <property type="protein sequence ID" value="KIM54790.1"/>
    <property type="molecule type" value="Genomic_DNA"/>
</dbReference>
<dbReference type="AlphaFoldDB" id="A0A0C3D1T5"/>
<feature type="region of interest" description="Disordered" evidence="1">
    <location>
        <begin position="143"/>
        <end position="221"/>
    </location>
</feature>
<proteinExistence type="predicted"/>
<feature type="compositionally biased region" description="Polar residues" evidence="1">
    <location>
        <begin position="187"/>
        <end position="197"/>
    </location>
</feature>
<protein>
    <submittedName>
        <fullName evidence="2">Uncharacterized protein</fullName>
    </submittedName>
</protein>
<feature type="region of interest" description="Disordered" evidence="1">
    <location>
        <begin position="42"/>
        <end position="62"/>
    </location>
</feature>
<feature type="compositionally biased region" description="Basic and acidic residues" evidence="1">
    <location>
        <begin position="93"/>
        <end position="102"/>
    </location>
</feature>
<organism evidence="2 3">
    <name type="scientific">Scleroderma citrinum Foug A</name>
    <dbReference type="NCBI Taxonomy" id="1036808"/>
    <lineage>
        <taxon>Eukaryota</taxon>
        <taxon>Fungi</taxon>
        <taxon>Dikarya</taxon>
        <taxon>Basidiomycota</taxon>
        <taxon>Agaricomycotina</taxon>
        <taxon>Agaricomycetes</taxon>
        <taxon>Agaricomycetidae</taxon>
        <taxon>Boletales</taxon>
        <taxon>Sclerodermatineae</taxon>
        <taxon>Sclerodermataceae</taxon>
        <taxon>Scleroderma</taxon>
    </lineage>
</organism>
<evidence type="ECO:0000256" key="1">
    <source>
        <dbReference type="SAM" id="MobiDB-lite"/>
    </source>
</evidence>
<sequence>MSDWGGPKRLLNKAATWVKKAVITASIPNQIVIKDSDNVGVSEGLKEESCQKRTRATNPPKRNIARAVIPSDLKKKQPSVIELSSDSTSSTISDHKLTDKTEMECNNNKDEDLHASSVDCKDEKALILRKHKLKAMLSSRRAKRLAADESGKEWPPTKSSKGKQPTCQVAGMKRRTRRIPSSPLELYSSSDEGSTARQAPEHKSSMVQHKEPSVEQHAQPSVTETGIVLTADRSQPSVQLVASTSDHSQPFAEAHVDPSVENLLASATDLCQVPSINAAAKGSKPSAIESSKPSSADCVQPPADACTHLSSMENPLVYSTDLCHVPSMINCVSGEVHLTISQAPSLASPSQAYTTMDRLAQRYTTCQSIQ</sequence>
<accession>A0A0C3D1T5</accession>